<dbReference type="EMBL" id="CP045227">
    <property type="protein sequence ID" value="QFS49610.1"/>
    <property type="molecule type" value="Genomic_DNA"/>
</dbReference>
<keyword evidence="1" id="KW-0175">Coiled coil</keyword>
<proteinExistence type="predicted"/>
<reference evidence="2 3" key="1">
    <citation type="submission" date="2019-10" db="EMBL/GenBank/DDBJ databases">
        <title>Genomic and transcriptomic insights into the perfect genentic adaptation of a filamentous nitrogen-fixing cyanobacterium to rice fields.</title>
        <authorList>
            <person name="Chen Z."/>
        </authorList>
    </citation>
    <scope>NUCLEOTIDE SEQUENCE [LARGE SCALE GENOMIC DNA]</scope>
    <source>
        <strain evidence="2">CCNUC1</strain>
    </source>
</reference>
<accession>A0A5P8WAA3</accession>
<evidence type="ECO:0000313" key="2">
    <source>
        <dbReference type="EMBL" id="QFS49610.1"/>
    </source>
</evidence>
<dbReference type="KEGG" id="nsh:GXM_07104"/>
<keyword evidence="3" id="KW-1185">Reference proteome</keyword>
<name>A0A5P8WAA3_9NOSO</name>
<dbReference type="RefSeq" id="WP_152590956.1">
    <property type="nucleotide sequence ID" value="NZ_CP045227.1"/>
</dbReference>
<feature type="coiled-coil region" evidence="1">
    <location>
        <begin position="12"/>
        <end position="39"/>
    </location>
</feature>
<protein>
    <submittedName>
        <fullName evidence="2">Uncharacterized protein</fullName>
    </submittedName>
</protein>
<organism evidence="2 3">
    <name type="scientific">Nostoc sphaeroides CCNUC1</name>
    <dbReference type="NCBI Taxonomy" id="2653204"/>
    <lineage>
        <taxon>Bacteria</taxon>
        <taxon>Bacillati</taxon>
        <taxon>Cyanobacteriota</taxon>
        <taxon>Cyanophyceae</taxon>
        <taxon>Nostocales</taxon>
        <taxon>Nostocaceae</taxon>
        <taxon>Nostoc</taxon>
    </lineage>
</organism>
<gene>
    <name evidence="2" type="ORF">GXM_07104</name>
</gene>
<evidence type="ECO:0000256" key="1">
    <source>
        <dbReference type="SAM" id="Coils"/>
    </source>
</evidence>
<dbReference type="AlphaFoldDB" id="A0A5P8WAA3"/>
<dbReference type="Proteomes" id="UP000326678">
    <property type="component" value="Chromosome Gxm2"/>
</dbReference>
<sequence>MTAANPFPESTLQIAQEQAANATQEAQKIQLKADKATRIQKLLENITIFAIRGWIFHILNVISKEKTLLDEMRHENHPAITLLNEIFQIAQEKAASIKLYISFPSELEKACATANLSLDRDARHPKYNFERGFFQLYIDEHNKTAKLSNFESNKLFNIPADIEAVVEAIQQEHKRIFERPFDDKKFLKKLRSHYLALLKANKQKDGGSVPIRHITRRLGKNEKGFRTDEFLIDLSHLVEQGELEIDGWRMDCQQTKDTTQGMYLHIEPKRYIGSLVFKKV</sequence>
<evidence type="ECO:0000313" key="3">
    <source>
        <dbReference type="Proteomes" id="UP000326678"/>
    </source>
</evidence>